<keyword evidence="7" id="KW-1185">Reference proteome</keyword>
<evidence type="ECO:0000313" key="6">
    <source>
        <dbReference type="EMBL" id="GAK50328.1"/>
    </source>
</evidence>
<dbReference type="Pfam" id="PF00356">
    <property type="entry name" value="LacI"/>
    <property type="match status" value="1"/>
</dbReference>
<accession>A0A0S6VSB9</accession>
<dbReference type="Pfam" id="PF13377">
    <property type="entry name" value="Peripla_BP_3"/>
    <property type="match status" value="1"/>
</dbReference>
<keyword evidence="2" id="KW-0805">Transcription regulation</keyword>
<dbReference type="PANTHER" id="PTHR30146">
    <property type="entry name" value="LACI-RELATED TRANSCRIPTIONAL REPRESSOR"/>
    <property type="match status" value="1"/>
</dbReference>
<evidence type="ECO:0000256" key="4">
    <source>
        <dbReference type="ARBA" id="ARBA00023163"/>
    </source>
</evidence>
<proteinExistence type="predicted"/>
<dbReference type="PANTHER" id="PTHR30146:SF148">
    <property type="entry name" value="HTH-TYPE TRANSCRIPTIONAL REPRESSOR PURR-RELATED"/>
    <property type="match status" value="1"/>
</dbReference>
<evidence type="ECO:0000256" key="1">
    <source>
        <dbReference type="ARBA" id="ARBA00022491"/>
    </source>
</evidence>
<dbReference type="HOGENOM" id="CLU_037628_6_2_0"/>
<protein>
    <submittedName>
        <fullName evidence="6">Transcriptional regulator, LacI family</fullName>
    </submittedName>
</protein>
<keyword evidence="3" id="KW-0238">DNA-binding</keyword>
<dbReference type="SMART" id="SM00354">
    <property type="entry name" value="HTH_LACI"/>
    <property type="match status" value="1"/>
</dbReference>
<dbReference type="PROSITE" id="PS50932">
    <property type="entry name" value="HTH_LACI_2"/>
    <property type="match status" value="1"/>
</dbReference>
<organism evidence="6 7">
    <name type="scientific">Candidatus Moduliflexus flocculans</name>
    <dbReference type="NCBI Taxonomy" id="1499966"/>
    <lineage>
        <taxon>Bacteria</taxon>
        <taxon>Candidatus Moduliflexota</taxon>
        <taxon>Candidatus Moduliflexia</taxon>
        <taxon>Candidatus Moduliflexales</taxon>
        <taxon>Candidatus Moduliflexaceae</taxon>
    </lineage>
</organism>
<evidence type="ECO:0000256" key="3">
    <source>
        <dbReference type="ARBA" id="ARBA00023125"/>
    </source>
</evidence>
<dbReference type="InterPro" id="IPR000843">
    <property type="entry name" value="HTH_LacI"/>
</dbReference>
<evidence type="ECO:0000259" key="5">
    <source>
        <dbReference type="PROSITE" id="PS50932"/>
    </source>
</evidence>
<dbReference type="EMBL" id="DF820456">
    <property type="protein sequence ID" value="GAK50328.1"/>
    <property type="molecule type" value="Genomic_DNA"/>
</dbReference>
<keyword evidence="4" id="KW-0804">Transcription</keyword>
<dbReference type="InterPro" id="IPR046335">
    <property type="entry name" value="LacI/GalR-like_sensor"/>
</dbReference>
<evidence type="ECO:0000256" key="2">
    <source>
        <dbReference type="ARBA" id="ARBA00023015"/>
    </source>
</evidence>
<keyword evidence="1" id="KW-0678">Repressor</keyword>
<dbReference type="PROSITE" id="PS00356">
    <property type="entry name" value="HTH_LACI_1"/>
    <property type="match status" value="1"/>
</dbReference>
<dbReference type="SUPFAM" id="SSF47413">
    <property type="entry name" value="lambda repressor-like DNA-binding domains"/>
    <property type="match status" value="1"/>
</dbReference>
<reference evidence="6 7" key="1">
    <citation type="journal article" date="2015" name="PeerJ">
        <title>First genomic representation of candidate bacterial phylum KSB3 points to enhanced environmental sensing as a trigger of wastewater bulking.</title>
        <authorList>
            <person name="Sekiguchi Y."/>
            <person name="Ohashi A."/>
            <person name="Parks D.H."/>
            <person name="Yamauchi T."/>
            <person name="Tyson G.W."/>
            <person name="Hugenholtz P."/>
        </authorList>
    </citation>
    <scope>NUCLEOTIDE SEQUENCE [LARGE SCALE GENOMIC DNA]</scope>
</reference>
<dbReference type="Gene3D" id="1.10.260.40">
    <property type="entry name" value="lambda repressor-like DNA-binding domains"/>
    <property type="match status" value="1"/>
</dbReference>
<gene>
    <name evidence="6" type="ORF">U14_01556</name>
</gene>
<dbReference type="InterPro" id="IPR010982">
    <property type="entry name" value="Lambda_DNA-bd_dom_sf"/>
</dbReference>
<dbReference type="GO" id="GO:0003700">
    <property type="term" value="F:DNA-binding transcription factor activity"/>
    <property type="evidence" value="ECO:0007669"/>
    <property type="project" value="TreeGrafter"/>
</dbReference>
<dbReference type="CDD" id="cd19977">
    <property type="entry name" value="PBP1_EndR-like"/>
    <property type="match status" value="1"/>
</dbReference>
<dbReference type="SUPFAM" id="SSF53822">
    <property type="entry name" value="Periplasmic binding protein-like I"/>
    <property type="match status" value="1"/>
</dbReference>
<dbReference type="CDD" id="cd01392">
    <property type="entry name" value="HTH_LacI"/>
    <property type="match status" value="1"/>
</dbReference>
<evidence type="ECO:0000313" key="7">
    <source>
        <dbReference type="Proteomes" id="UP000030700"/>
    </source>
</evidence>
<dbReference type="AlphaFoldDB" id="A0A0S6VSB9"/>
<dbReference type="Proteomes" id="UP000030700">
    <property type="component" value="Unassembled WGS sequence"/>
</dbReference>
<dbReference type="STRING" id="1499966.U14_01556"/>
<feature type="domain" description="HTH lacI-type" evidence="5">
    <location>
        <begin position="11"/>
        <end position="65"/>
    </location>
</feature>
<dbReference type="GO" id="GO:0000976">
    <property type="term" value="F:transcription cis-regulatory region binding"/>
    <property type="evidence" value="ECO:0007669"/>
    <property type="project" value="TreeGrafter"/>
</dbReference>
<dbReference type="Gene3D" id="3.40.50.2300">
    <property type="match status" value="2"/>
</dbReference>
<name>A0A0S6VSB9_9BACT</name>
<sequence length="345" mass="39202">MFNPFRAVKKITIKDIAFHANVSTATVSHVVNNTRFVEKETKDRVVEAIEKLNYRPNILAQGLKGKGTKTIGVVIADIRESFFASIVKAVELYLRKENFSLILCDSEDIVRQEKIHLDLLLQKGVEGVILAPINMHETYSSLQTSHIPVVQIDRKTYGMKSDYIGIDNVQSAQLATEHLCEHGYTRIGFIGYDATVYSIKKRQEGYKAILSERNMFDEQLIKVVNYSDNAMKESIKRWILKQNVNAVLCAVDEICFSALEAIDELGLRIPDEIGLISFDDSKWLKFLKTPITVIRQPLEKIGRTAAEMLIKRIQHPSKSDYLDIQFETELIIRGSCGRHEAAVDR</sequence>
<dbReference type="InterPro" id="IPR028082">
    <property type="entry name" value="Peripla_BP_I"/>
</dbReference>